<keyword evidence="1" id="KW-0175">Coiled coil</keyword>
<dbReference type="AlphaFoldDB" id="A0A0B6YTY9"/>
<evidence type="ECO:0000313" key="2">
    <source>
        <dbReference type="EMBL" id="CEK59718.1"/>
    </source>
</evidence>
<name>A0A0B6YTY9_9EUPU</name>
<accession>A0A0B6YTY9</accession>
<protein>
    <submittedName>
        <fullName evidence="2">Uncharacterized protein</fullName>
    </submittedName>
</protein>
<evidence type="ECO:0000256" key="1">
    <source>
        <dbReference type="SAM" id="Coils"/>
    </source>
</evidence>
<proteinExistence type="predicted"/>
<dbReference type="EMBL" id="HACG01012853">
    <property type="protein sequence ID" value="CEK59718.1"/>
    <property type="molecule type" value="Transcribed_RNA"/>
</dbReference>
<sequence>EILSENEILLTTLGGKAESLTLITQEKDVYHTNMSTLQKQLETLEINIHEMRAENNRMKDDLDNGLEKEQHMQSLITQKENECTELINHVTNLERQKETLIHDLEVANSAEEQLRMEIQTNDTKFAVTQENLL</sequence>
<feature type="non-terminal residue" evidence="2">
    <location>
        <position position="1"/>
    </location>
</feature>
<organism evidence="2">
    <name type="scientific">Arion vulgaris</name>
    <dbReference type="NCBI Taxonomy" id="1028688"/>
    <lineage>
        <taxon>Eukaryota</taxon>
        <taxon>Metazoa</taxon>
        <taxon>Spiralia</taxon>
        <taxon>Lophotrochozoa</taxon>
        <taxon>Mollusca</taxon>
        <taxon>Gastropoda</taxon>
        <taxon>Heterobranchia</taxon>
        <taxon>Euthyneura</taxon>
        <taxon>Panpulmonata</taxon>
        <taxon>Eupulmonata</taxon>
        <taxon>Stylommatophora</taxon>
        <taxon>Helicina</taxon>
        <taxon>Arionoidea</taxon>
        <taxon>Arionidae</taxon>
        <taxon>Arion</taxon>
    </lineage>
</organism>
<feature type="coiled-coil region" evidence="1">
    <location>
        <begin position="27"/>
        <end position="110"/>
    </location>
</feature>
<gene>
    <name evidence="2" type="primary">ORF37213</name>
</gene>
<reference evidence="2" key="1">
    <citation type="submission" date="2014-12" db="EMBL/GenBank/DDBJ databases">
        <title>Insight into the proteome of Arion vulgaris.</title>
        <authorList>
            <person name="Aradska J."/>
            <person name="Bulat T."/>
            <person name="Smidak R."/>
            <person name="Sarate P."/>
            <person name="Gangsoo J."/>
            <person name="Sialana F."/>
            <person name="Bilban M."/>
            <person name="Lubec G."/>
        </authorList>
    </citation>
    <scope>NUCLEOTIDE SEQUENCE</scope>
    <source>
        <tissue evidence="2">Skin</tissue>
    </source>
</reference>
<feature type="non-terminal residue" evidence="2">
    <location>
        <position position="133"/>
    </location>
</feature>